<accession>A7ZLE5</accession>
<dbReference type="EMBL" id="CP000800">
    <property type="protein sequence ID" value="ABV17841.1"/>
    <property type="molecule type" value="Genomic_DNA"/>
</dbReference>
<organism evidence="1 2">
    <name type="scientific">Escherichia coli O139:H28 (strain E24377A / ETEC)</name>
    <dbReference type="NCBI Taxonomy" id="331111"/>
    <lineage>
        <taxon>Bacteria</taxon>
        <taxon>Pseudomonadati</taxon>
        <taxon>Pseudomonadota</taxon>
        <taxon>Gammaproteobacteria</taxon>
        <taxon>Enterobacterales</taxon>
        <taxon>Enterobacteriaceae</taxon>
        <taxon>Escherichia</taxon>
    </lineage>
</organism>
<reference evidence="2" key="1">
    <citation type="journal article" date="2008" name="J. Bacteriol.">
        <title>The pangenome structure of Escherichia coli: comparative genomic analysis of E. coli commensal and pathogenic isolates.</title>
        <authorList>
            <person name="Rasko D.A."/>
            <person name="Rosovitz M.J."/>
            <person name="Myers G.S."/>
            <person name="Mongodin E.F."/>
            <person name="Fricke W.F."/>
            <person name="Gajer P."/>
            <person name="Crabtree J."/>
            <person name="Sebaihia M."/>
            <person name="Thomson N.R."/>
            <person name="Chaudhuri R."/>
            <person name="Henderson I.R."/>
            <person name="Sperandio V."/>
            <person name="Ravel J."/>
        </authorList>
    </citation>
    <scope>NUCLEOTIDE SEQUENCE [LARGE SCALE GENOMIC DNA]</scope>
    <source>
        <strain evidence="2">E24377A / ETEC</strain>
    </source>
</reference>
<sequence>MCGSGPIEGQNKITQTENRFFSHGYKLTVQTQ</sequence>
<gene>
    <name evidence="1" type="ordered locus">EcE24377A_1526</name>
</gene>
<proteinExistence type="predicted"/>
<dbReference type="HOGENOM" id="CLU_3389181_0_0_6"/>
<evidence type="ECO:0000313" key="1">
    <source>
        <dbReference type="EMBL" id="ABV17841.1"/>
    </source>
</evidence>
<dbReference type="AlphaFoldDB" id="A7ZLE5"/>
<protein>
    <submittedName>
        <fullName evidence="1">Uncharacterized protein</fullName>
    </submittedName>
</protein>
<keyword evidence="2" id="KW-1185">Reference proteome</keyword>
<name>A7ZLE5_ECO24</name>
<evidence type="ECO:0000313" key="2">
    <source>
        <dbReference type="Proteomes" id="UP000001122"/>
    </source>
</evidence>
<dbReference type="KEGG" id="ecw:EcE24377A_1526"/>
<dbReference type="Proteomes" id="UP000001122">
    <property type="component" value="Chromosome"/>
</dbReference>